<evidence type="ECO:0000313" key="1">
    <source>
        <dbReference type="EMBL" id="QGU88876.1"/>
    </source>
</evidence>
<evidence type="ECO:0000313" key="2">
    <source>
        <dbReference type="Proteomes" id="UP000424752"/>
    </source>
</evidence>
<accession>A0A6I6ERK4</accession>
<dbReference type="AlphaFoldDB" id="A0A6I6ERK4"/>
<sequence>MLRETLTDFITTYIEDRKNEKMDPILKSAEKKLAGIVAQDELHQTRIELNKKHAKLESSYEITAWLTDASIRSKQIYQVTHALKFTHSHAKGSSVYSRVKPAKNSYLTTQSLSKPVFDFVGNAAIFDVAKLLHTEVEGDSLIASLHRGDVSALEPFTNDRQLLDSWVNSFKQVLIDREPASHKLAKQLYFPIGKSQYHLLSPLFSSSLYHALHQRITAARFSEEAKAARSAMREGRWHSDPVTFYPATAVMGIGGKQPQNISYLNHSVHGGKVWLLSCASPSWKSISTPPFRHKTIFNFNIEFARQARPVIARLKRFLYSVKSLENTAEIRQQRLAFTDEIIDILFNYVLGIQNQTENRCWSTQENCQLKRAQQLWLDPYRSQTDKDFRFEREGGDWKKEVARDFGHWMISQIQDEHLRLGAVERREFSTAPLFKQRLRELEQDLQEELS</sequence>
<dbReference type="NCBIfam" id="TIGR02564">
    <property type="entry name" value="cas_Csy1"/>
    <property type="match status" value="1"/>
</dbReference>
<gene>
    <name evidence="1" type="primary">csy1</name>
    <name evidence="1" type="ORF">GN242_17340</name>
</gene>
<name>A0A6I6ERK4_9GAMM</name>
<organism evidence="1 2">
    <name type="scientific">Erwinia sorbitola</name>
    <dbReference type="NCBI Taxonomy" id="2681984"/>
    <lineage>
        <taxon>Bacteria</taxon>
        <taxon>Pseudomonadati</taxon>
        <taxon>Pseudomonadota</taxon>
        <taxon>Gammaproteobacteria</taxon>
        <taxon>Enterobacterales</taxon>
        <taxon>Erwiniaceae</taxon>
        <taxon>Erwinia</taxon>
    </lineage>
</organism>
<proteinExistence type="predicted"/>
<reference evidence="1 2" key="1">
    <citation type="submission" date="2019-12" db="EMBL/GenBank/DDBJ databases">
        <title>Erwinia sp. nov., isolated from droppings of birds in the Qinghai-Tiebt plateau of China.</title>
        <authorList>
            <person name="Ge Y."/>
        </authorList>
    </citation>
    <scope>NUCLEOTIDE SEQUENCE [LARGE SCALE GENOMIC DNA]</scope>
    <source>
        <strain evidence="1 2">J780</strain>
    </source>
</reference>
<dbReference type="EMBL" id="CP046509">
    <property type="protein sequence ID" value="QGU88876.1"/>
    <property type="molecule type" value="Genomic_DNA"/>
</dbReference>
<dbReference type="KEGG" id="erwi:GN242_17340"/>
<dbReference type="Proteomes" id="UP000424752">
    <property type="component" value="Chromosome"/>
</dbReference>
<dbReference type="InterPro" id="IPR013397">
    <property type="entry name" value="CRISPR-assoc_prot_Csy1"/>
</dbReference>
<protein>
    <submittedName>
        <fullName evidence="1">Type I-F CRISPR-associated protein Csy1</fullName>
    </submittedName>
</protein>
<dbReference type="RefSeq" id="WP_156287905.1">
    <property type="nucleotide sequence ID" value="NZ_CP046509.1"/>
</dbReference>
<dbReference type="Pfam" id="PF09611">
    <property type="entry name" value="Cas_Csy1"/>
    <property type="match status" value="1"/>
</dbReference>